<keyword evidence="2 6" id="KW-1003">Cell membrane</keyword>
<dbReference type="Proteomes" id="UP000018454">
    <property type="component" value="Unassembled WGS sequence"/>
</dbReference>
<feature type="transmembrane region" description="Helical" evidence="6">
    <location>
        <begin position="235"/>
        <end position="256"/>
    </location>
</feature>
<dbReference type="PANTHER" id="PTHR12677">
    <property type="entry name" value="GOLGI APPARATUS MEMBRANE PROTEIN TVP38-RELATED"/>
    <property type="match status" value="1"/>
</dbReference>
<dbReference type="GO" id="GO:0005886">
    <property type="term" value="C:plasma membrane"/>
    <property type="evidence" value="ECO:0007669"/>
    <property type="project" value="UniProtKB-SubCell"/>
</dbReference>
<gene>
    <name evidence="8" type="primary">ydjZ</name>
    <name evidence="8" type="ORF">APO_1591</name>
</gene>
<organism evidence="8 9">
    <name type="scientific">Acetobacter pomorum DM001</name>
    <dbReference type="NCBI Taxonomy" id="945681"/>
    <lineage>
        <taxon>Bacteria</taxon>
        <taxon>Pseudomonadati</taxon>
        <taxon>Pseudomonadota</taxon>
        <taxon>Alphaproteobacteria</taxon>
        <taxon>Acetobacterales</taxon>
        <taxon>Acetobacteraceae</taxon>
        <taxon>Acetobacter</taxon>
    </lineage>
</organism>
<dbReference type="EMBL" id="AEUP01000028">
    <property type="protein sequence ID" value="EGE47608.1"/>
    <property type="molecule type" value="Genomic_DNA"/>
</dbReference>
<feature type="transmembrane region" description="Helical" evidence="6">
    <location>
        <begin position="57"/>
        <end position="74"/>
    </location>
</feature>
<comment type="caution">
    <text evidence="8">The sequence shown here is derived from an EMBL/GenBank/DDBJ whole genome shotgun (WGS) entry which is preliminary data.</text>
</comment>
<comment type="subcellular location">
    <subcellularLocation>
        <location evidence="1 6">Cell membrane</location>
        <topology evidence="1 6">Multi-pass membrane protein</topology>
    </subcellularLocation>
</comment>
<evidence type="ECO:0000256" key="1">
    <source>
        <dbReference type="ARBA" id="ARBA00004651"/>
    </source>
</evidence>
<evidence type="ECO:0000256" key="5">
    <source>
        <dbReference type="ARBA" id="ARBA00023136"/>
    </source>
</evidence>
<name>F1YUG9_9PROT</name>
<evidence type="ECO:0000259" key="7">
    <source>
        <dbReference type="Pfam" id="PF09335"/>
    </source>
</evidence>
<dbReference type="InterPro" id="IPR015414">
    <property type="entry name" value="TMEM64"/>
</dbReference>
<evidence type="ECO:0000256" key="4">
    <source>
        <dbReference type="ARBA" id="ARBA00022989"/>
    </source>
</evidence>
<dbReference type="Pfam" id="PF09335">
    <property type="entry name" value="VTT_dom"/>
    <property type="match status" value="1"/>
</dbReference>
<evidence type="ECO:0000256" key="2">
    <source>
        <dbReference type="ARBA" id="ARBA00022475"/>
    </source>
</evidence>
<evidence type="ECO:0000313" key="8">
    <source>
        <dbReference type="EMBL" id="EGE47608.1"/>
    </source>
</evidence>
<sequence length="266" mass="28989">MSCLSGGMMRWAWQPLALWVKFLYRVYSQLAGCCKKMVPLGWMEQHIRPPSRSSVSLLRPLLMLLVLVVGAVGLRHVPALHSMLHGTDVLRQGVWGRMVFLSGAVLWCGFGLPRQVAGFAAGLAYGLWEGLVLITIASTLGCLAGFFWARWGGRAWARQKLGQRFAQMDAFLTRQPFSSILTLRLLPVGSALLLNLLGGISGMDVLPFFTATLLGSIPQNLVAVLLGAGVQVGTFWQYAAGGALFVLSGAIGVWLWRHARIARQVS</sequence>
<feature type="transmembrane region" description="Helical" evidence="6">
    <location>
        <begin position="125"/>
        <end position="149"/>
    </location>
</feature>
<evidence type="ECO:0000313" key="9">
    <source>
        <dbReference type="Proteomes" id="UP000018454"/>
    </source>
</evidence>
<evidence type="ECO:0000256" key="3">
    <source>
        <dbReference type="ARBA" id="ARBA00022692"/>
    </source>
</evidence>
<keyword evidence="3 6" id="KW-0812">Transmembrane</keyword>
<reference evidence="8 9" key="1">
    <citation type="journal article" date="2011" name="Science">
        <title>Drosophila microbiome modulates host developmental and metabolic homeostasis via insulin signaling.</title>
        <authorList>
            <person name="Shin S.C."/>
            <person name="Kim S.H."/>
            <person name="You H."/>
            <person name="Kim B."/>
            <person name="Kim A.C."/>
            <person name="Lee K.A."/>
            <person name="Yoon J.H."/>
            <person name="Ryu J.H."/>
            <person name="Lee W.J."/>
        </authorList>
    </citation>
    <scope>NUCLEOTIDE SEQUENCE [LARGE SCALE GENOMIC DNA]</scope>
    <source>
        <strain evidence="8 9">DM001</strain>
    </source>
</reference>
<keyword evidence="4 6" id="KW-1133">Transmembrane helix</keyword>
<accession>F1YUG9</accession>
<dbReference type="AlphaFoldDB" id="F1YUG9"/>
<feature type="domain" description="VTT" evidence="7">
    <location>
        <begin position="113"/>
        <end position="228"/>
    </location>
</feature>
<keyword evidence="5 6" id="KW-0472">Membrane</keyword>
<evidence type="ECO:0000256" key="6">
    <source>
        <dbReference type="RuleBase" id="RU366058"/>
    </source>
</evidence>
<comment type="similarity">
    <text evidence="6">Belongs to the TVP38/TMEM64 family.</text>
</comment>
<protein>
    <recommendedName>
        <fullName evidence="6">TVP38/TMEM64 family membrane protein</fullName>
    </recommendedName>
</protein>
<proteinExistence type="inferred from homology"/>
<dbReference type="PANTHER" id="PTHR12677:SF59">
    <property type="entry name" value="GOLGI APPARATUS MEMBRANE PROTEIN TVP38-RELATED"/>
    <property type="match status" value="1"/>
</dbReference>
<comment type="caution">
    <text evidence="6">Lacks conserved residue(s) required for the propagation of feature annotation.</text>
</comment>
<dbReference type="InterPro" id="IPR032816">
    <property type="entry name" value="VTT_dom"/>
</dbReference>